<dbReference type="InterPro" id="IPR027256">
    <property type="entry name" value="P-typ_ATPase_IB"/>
</dbReference>
<dbReference type="InterPro" id="IPR036412">
    <property type="entry name" value="HAD-like_sf"/>
</dbReference>
<keyword evidence="8" id="KW-1003">Cell membrane</keyword>
<dbReference type="PRINTS" id="PR00119">
    <property type="entry name" value="CATATPASE"/>
</dbReference>
<evidence type="ECO:0000256" key="1">
    <source>
        <dbReference type="ARBA" id="ARBA00004370"/>
    </source>
</evidence>
<keyword evidence="6 8" id="KW-1133">Transmembrane helix</keyword>
<feature type="transmembrane region" description="Helical" evidence="8">
    <location>
        <begin position="65"/>
        <end position="96"/>
    </location>
</feature>
<dbReference type="InterPro" id="IPR023214">
    <property type="entry name" value="HAD_sf"/>
</dbReference>
<dbReference type="NCBIfam" id="TIGR01525">
    <property type="entry name" value="ATPase-IB_hvy"/>
    <property type="match status" value="1"/>
</dbReference>
<dbReference type="SUPFAM" id="SSF81653">
    <property type="entry name" value="Calcium ATPase, transduction domain A"/>
    <property type="match status" value="1"/>
</dbReference>
<dbReference type="EMBL" id="PCSZ01000063">
    <property type="protein sequence ID" value="PIP60431.1"/>
    <property type="molecule type" value="Genomic_DNA"/>
</dbReference>
<dbReference type="InterPro" id="IPR044492">
    <property type="entry name" value="P_typ_ATPase_HD_dom"/>
</dbReference>
<dbReference type="Pfam" id="PF00702">
    <property type="entry name" value="Hydrolase"/>
    <property type="match status" value="1"/>
</dbReference>
<keyword evidence="8" id="KW-0067">ATP-binding</keyword>
<comment type="caution">
    <text evidence="10">The sequence shown here is derived from an EMBL/GenBank/DDBJ whole genome shotgun (WGS) entry which is preliminary data.</text>
</comment>
<reference evidence="10 11" key="1">
    <citation type="submission" date="2017-09" db="EMBL/GenBank/DDBJ databases">
        <title>Depth-based differentiation of microbial function through sediment-hosted aquifers and enrichment of novel symbionts in the deep terrestrial subsurface.</title>
        <authorList>
            <person name="Probst A.J."/>
            <person name="Ladd B."/>
            <person name="Jarett J.K."/>
            <person name="Geller-Mcgrath D.E."/>
            <person name="Sieber C.M."/>
            <person name="Emerson J.B."/>
            <person name="Anantharaman K."/>
            <person name="Thomas B.C."/>
            <person name="Malmstrom R."/>
            <person name="Stieglmeier M."/>
            <person name="Klingl A."/>
            <person name="Woyke T."/>
            <person name="Ryan C.M."/>
            <person name="Banfield J.F."/>
        </authorList>
    </citation>
    <scope>NUCLEOTIDE SEQUENCE [LARGE SCALE GENOMIC DNA]</scope>
    <source>
        <strain evidence="10">CG22_combo_CG10-13_8_21_14_all_47_17</strain>
    </source>
</reference>
<feature type="transmembrane region" description="Helical" evidence="8">
    <location>
        <begin position="116"/>
        <end position="144"/>
    </location>
</feature>
<protein>
    <recommendedName>
        <fullName evidence="9">P-type ATPase A domain-containing protein</fullName>
    </recommendedName>
</protein>
<keyword evidence="5" id="KW-1278">Translocase</keyword>
<keyword evidence="8" id="KW-0547">Nucleotide-binding</keyword>
<feature type="transmembrane region" description="Helical" evidence="8">
    <location>
        <begin position="618"/>
        <end position="637"/>
    </location>
</feature>
<evidence type="ECO:0000256" key="5">
    <source>
        <dbReference type="ARBA" id="ARBA00022967"/>
    </source>
</evidence>
<evidence type="ECO:0000256" key="4">
    <source>
        <dbReference type="ARBA" id="ARBA00022723"/>
    </source>
</evidence>
<proteinExistence type="inferred from homology"/>
<dbReference type="GO" id="GO:0019829">
    <property type="term" value="F:ATPase-coupled monoatomic cation transmembrane transporter activity"/>
    <property type="evidence" value="ECO:0007669"/>
    <property type="project" value="InterPro"/>
</dbReference>
<dbReference type="InterPro" id="IPR023299">
    <property type="entry name" value="ATPase_P-typ_cyto_dom_N"/>
</dbReference>
<dbReference type="Gene3D" id="3.40.1110.10">
    <property type="entry name" value="Calcium-transporting ATPase, cytoplasmic domain N"/>
    <property type="match status" value="1"/>
</dbReference>
<dbReference type="PANTHER" id="PTHR48085">
    <property type="entry name" value="CADMIUM/ZINC-TRANSPORTING ATPASE HMA2-RELATED"/>
    <property type="match status" value="1"/>
</dbReference>
<comment type="subcellular location">
    <subcellularLocation>
        <location evidence="8">Cell membrane</location>
    </subcellularLocation>
    <subcellularLocation>
        <location evidence="1">Membrane</location>
    </subcellularLocation>
</comment>
<dbReference type="Gene3D" id="3.40.50.1000">
    <property type="entry name" value="HAD superfamily/HAD-like"/>
    <property type="match status" value="1"/>
</dbReference>
<dbReference type="SFLD" id="SFLDF00027">
    <property type="entry name" value="p-type_atpase"/>
    <property type="match status" value="1"/>
</dbReference>
<dbReference type="GO" id="GO:0016887">
    <property type="term" value="F:ATP hydrolysis activity"/>
    <property type="evidence" value="ECO:0007669"/>
    <property type="project" value="InterPro"/>
</dbReference>
<keyword evidence="7 8" id="KW-0472">Membrane</keyword>
<dbReference type="InterPro" id="IPR059000">
    <property type="entry name" value="ATPase_P-type_domA"/>
</dbReference>
<feature type="transmembrane region" description="Helical" evidence="8">
    <location>
        <begin position="281"/>
        <end position="299"/>
    </location>
</feature>
<evidence type="ECO:0000256" key="3">
    <source>
        <dbReference type="ARBA" id="ARBA00022692"/>
    </source>
</evidence>
<accession>A0A2H0BS11</accession>
<evidence type="ECO:0000313" key="11">
    <source>
        <dbReference type="Proteomes" id="UP000231581"/>
    </source>
</evidence>
<feature type="domain" description="P-type ATPase A" evidence="9">
    <location>
        <begin position="165"/>
        <end position="264"/>
    </location>
</feature>
<dbReference type="SFLD" id="SFLDG00002">
    <property type="entry name" value="C1.7:_P-type_atpase_like"/>
    <property type="match status" value="1"/>
</dbReference>
<dbReference type="InterPro" id="IPR023298">
    <property type="entry name" value="ATPase_P-typ_TM_dom_sf"/>
</dbReference>
<evidence type="ECO:0000313" key="10">
    <source>
        <dbReference type="EMBL" id="PIP60431.1"/>
    </source>
</evidence>
<dbReference type="GO" id="GO:0005886">
    <property type="term" value="C:plasma membrane"/>
    <property type="evidence" value="ECO:0007669"/>
    <property type="project" value="UniProtKB-SubCell"/>
</dbReference>
<keyword evidence="4 8" id="KW-0479">Metal-binding</keyword>
<dbReference type="PROSITE" id="PS00154">
    <property type="entry name" value="ATPASE_E1_E2"/>
    <property type="match status" value="1"/>
</dbReference>
<dbReference type="InterPro" id="IPR018303">
    <property type="entry name" value="ATPase_P-typ_P_site"/>
</dbReference>
<dbReference type="GO" id="GO:0046872">
    <property type="term" value="F:metal ion binding"/>
    <property type="evidence" value="ECO:0007669"/>
    <property type="project" value="UniProtKB-KW"/>
</dbReference>
<gene>
    <name evidence="10" type="ORF">COX00_03385</name>
</gene>
<dbReference type="InterPro" id="IPR008250">
    <property type="entry name" value="ATPase_P-typ_transduc_dom_A_sf"/>
</dbReference>
<dbReference type="NCBIfam" id="TIGR01494">
    <property type="entry name" value="ATPase_P-type"/>
    <property type="match status" value="1"/>
</dbReference>
<dbReference type="SUPFAM" id="SSF56784">
    <property type="entry name" value="HAD-like"/>
    <property type="match status" value="1"/>
</dbReference>
<organism evidence="10 11">
    <name type="scientific">Candidatus Uhrbacteria bacterium CG22_combo_CG10-13_8_21_14_all_47_17</name>
    <dbReference type="NCBI Taxonomy" id="1975041"/>
    <lineage>
        <taxon>Bacteria</taxon>
        <taxon>Candidatus Uhriibacteriota</taxon>
    </lineage>
</organism>
<dbReference type="SFLD" id="SFLDS00003">
    <property type="entry name" value="Haloacid_Dehalogenase"/>
    <property type="match status" value="1"/>
</dbReference>
<dbReference type="PANTHER" id="PTHR48085:SF5">
    <property type="entry name" value="CADMIUM_ZINC-TRANSPORTING ATPASE HMA4-RELATED"/>
    <property type="match status" value="1"/>
</dbReference>
<dbReference type="GO" id="GO:0005524">
    <property type="term" value="F:ATP binding"/>
    <property type="evidence" value="ECO:0007669"/>
    <property type="project" value="UniProtKB-UniRule"/>
</dbReference>
<evidence type="ECO:0000256" key="2">
    <source>
        <dbReference type="ARBA" id="ARBA00006024"/>
    </source>
</evidence>
<sequence length="676" mass="73414">MRMKRQQSKPPKTIRKLRRLRLMRKTAQENKNYQAPKHANMACFWYNSLIMNIIRTILKPPAREAILIVFIGACLLASVFSTGLEPLIFAGAFLGSLPTLWSGLKGLLKVKITIDVFNSIALLISLGTGEISSAAFIALMLAFARLLEWRTANRTTSALESLLRLKPESAVREKDGKREEVPIEQIQVGDTIIISPGARIPVDGIVIQGESEINESSVTGESLPRPKRAGDTLISGTENLTGGFKMRASRVGKDSTIERMVDLMHEAENSKSKTEKIADRFASGLLPIVGLLGLGTYLITKDASMTAALFLVACADDMAVAIPLAVTAALGQAAKQGVIIKGGEWLERLGRVQTLVFDKTGTLTYGNLVMEGLKPLNNISVDTLIPLIGAAEKYSEHPVGKAVFQWASAQTKIIPDPDAFEIRAGSGVKARIGKDEIIIGNERAFEAFALPIEIKALAALKQAQEEYGQTVFLIILNGTPVAIGNVADEPREEAKQSIAEIRALGLRNIWMFTGDNEKIASRVAHALDIPRVHSSMKPEEKMGEIEQLQKDKVVAMVGDGINDAPALARADVGIAMGANGTATTVTAANIVILTDDLSRLPYMIRLSRRMTSVIQGNVWIWGLTNLIGFSLVFMGWLGPASAALYNFVTDFLPLFNSSRLFTKRQSPLSDASARKS</sequence>
<evidence type="ECO:0000259" key="9">
    <source>
        <dbReference type="Pfam" id="PF00122"/>
    </source>
</evidence>
<comment type="similarity">
    <text evidence="2 8">Belongs to the cation transport ATPase (P-type) (TC 3.A.3) family. Type IB subfamily.</text>
</comment>
<dbReference type="AlphaFoldDB" id="A0A2H0BS11"/>
<dbReference type="InterPro" id="IPR001757">
    <property type="entry name" value="P_typ_ATPase"/>
</dbReference>
<dbReference type="FunFam" id="2.70.150.10:FF:000002">
    <property type="entry name" value="Copper-transporting ATPase 1, putative"/>
    <property type="match status" value="1"/>
</dbReference>
<dbReference type="SUPFAM" id="SSF81665">
    <property type="entry name" value="Calcium ATPase, transmembrane domain M"/>
    <property type="match status" value="1"/>
</dbReference>
<dbReference type="Pfam" id="PF00122">
    <property type="entry name" value="E1-E2_ATPase"/>
    <property type="match status" value="1"/>
</dbReference>
<dbReference type="Gene3D" id="2.70.150.10">
    <property type="entry name" value="Calcium-transporting ATPase, cytoplasmic transduction domain A"/>
    <property type="match status" value="1"/>
</dbReference>
<evidence type="ECO:0000256" key="7">
    <source>
        <dbReference type="ARBA" id="ARBA00023136"/>
    </source>
</evidence>
<evidence type="ECO:0000256" key="6">
    <source>
        <dbReference type="ARBA" id="ARBA00022989"/>
    </source>
</evidence>
<keyword evidence="3 8" id="KW-0812">Transmembrane</keyword>
<dbReference type="InterPro" id="IPR051014">
    <property type="entry name" value="Cation_Transport_ATPase_IB"/>
</dbReference>
<name>A0A2H0BS11_9BACT</name>
<dbReference type="Proteomes" id="UP000231581">
    <property type="component" value="Unassembled WGS sequence"/>
</dbReference>
<evidence type="ECO:0000256" key="8">
    <source>
        <dbReference type="RuleBase" id="RU362081"/>
    </source>
</evidence>
<feature type="transmembrane region" description="Helical" evidence="8">
    <location>
        <begin position="305"/>
        <end position="331"/>
    </location>
</feature>